<dbReference type="SUPFAM" id="SSF53271">
    <property type="entry name" value="PRTase-like"/>
    <property type="match status" value="1"/>
</dbReference>
<dbReference type="InterPro" id="IPR029057">
    <property type="entry name" value="PRTase-like"/>
</dbReference>
<dbReference type="CDD" id="cd06223">
    <property type="entry name" value="PRTases_typeI"/>
    <property type="match status" value="1"/>
</dbReference>
<dbReference type="PANTHER" id="PTHR47505">
    <property type="entry name" value="DNA UTILIZATION PROTEIN YHGH"/>
    <property type="match status" value="1"/>
</dbReference>
<gene>
    <name evidence="2" type="ORF">INT76_04335</name>
</gene>
<organism evidence="2 3">
    <name type="scientific">Streptococcus oriscaviae</name>
    <dbReference type="NCBI Taxonomy" id="2781599"/>
    <lineage>
        <taxon>Bacteria</taxon>
        <taxon>Bacillati</taxon>
        <taxon>Bacillota</taxon>
        <taxon>Bacilli</taxon>
        <taxon>Lactobacillales</taxon>
        <taxon>Streptococcaceae</taxon>
        <taxon>Streptococcus</taxon>
    </lineage>
</organism>
<reference evidence="2 3" key="1">
    <citation type="submission" date="2021-04" db="EMBL/GenBank/DDBJ databases">
        <title>Complete genome sequence of a novel Streptococcus species.</title>
        <authorList>
            <person name="Teng J.L.L."/>
        </authorList>
    </citation>
    <scope>NUCLEOTIDE SEQUENCE [LARGE SCALE GENOMIC DNA]</scope>
    <source>
        <strain evidence="2 3">HKU75</strain>
    </source>
</reference>
<dbReference type="InterPro" id="IPR000836">
    <property type="entry name" value="PRTase_dom"/>
</dbReference>
<dbReference type="PANTHER" id="PTHR47505:SF1">
    <property type="entry name" value="DNA UTILIZATION PROTEIN YHGH"/>
    <property type="match status" value="1"/>
</dbReference>
<keyword evidence="3" id="KW-1185">Reference proteome</keyword>
<dbReference type="RefSeq" id="WP_212572572.1">
    <property type="nucleotide sequence ID" value="NZ_CP073084.1"/>
</dbReference>
<accession>A0ABX7YNG3</accession>
<evidence type="ECO:0000313" key="3">
    <source>
        <dbReference type="Proteomes" id="UP000677616"/>
    </source>
</evidence>
<proteinExistence type="inferred from homology"/>
<comment type="similarity">
    <text evidence="1">Belongs to the ComF/GntX family.</text>
</comment>
<dbReference type="EMBL" id="CP073084">
    <property type="protein sequence ID" value="QUE55116.1"/>
    <property type="molecule type" value="Genomic_DNA"/>
</dbReference>
<dbReference type="Gene3D" id="3.40.50.2020">
    <property type="match status" value="1"/>
</dbReference>
<evidence type="ECO:0000313" key="2">
    <source>
        <dbReference type="EMBL" id="QUE55116.1"/>
    </source>
</evidence>
<name>A0ABX7YNG3_9STRE</name>
<dbReference type="Proteomes" id="UP000677616">
    <property type="component" value="Chromosome"/>
</dbReference>
<protein>
    <submittedName>
        <fullName evidence="2">ComF family protein</fullName>
    </submittedName>
</protein>
<evidence type="ECO:0000256" key="1">
    <source>
        <dbReference type="ARBA" id="ARBA00008007"/>
    </source>
</evidence>
<sequence length="221" mass="25427">MSECLLCKQGMKESLRFVDILLFKKMEAQVCLSCRAAFVPKTEEACPSCSKSGSSEVCQDCRYWEKLGLSVDHKSLYDYTDEMAAYFNQYKFQGDYLLRKVFAKELKLYLSAYSDYTLVPIPLGPKRLAERGFNQVEGILEAAGLTYQPLLGKMDTQRQSEKSRKERLEAEQFFYLLEEKPLPEKIILIDDIYTTGASIQLAKRILMKNGKKRIKSFSIAR</sequence>
<dbReference type="InterPro" id="IPR051910">
    <property type="entry name" value="ComF/GntX_DNA_util-trans"/>
</dbReference>